<organism evidence="2 3">
    <name type="scientific">Thiothrix lacustris</name>
    <dbReference type="NCBI Taxonomy" id="525917"/>
    <lineage>
        <taxon>Bacteria</taxon>
        <taxon>Pseudomonadati</taxon>
        <taxon>Pseudomonadota</taxon>
        <taxon>Gammaproteobacteria</taxon>
        <taxon>Thiotrichales</taxon>
        <taxon>Thiotrichaceae</taxon>
        <taxon>Thiothrix</taxon>
    </lineage>
</organism>
<dbReference type="GO" id="GO:0005524">
    <property type="term" value="F:ATP binding"/>
    <property type="evidence" value="ECO:0007669"/>
    <property type="project" value="UniProtKB-KW"/>
</dbReference>
<dbReference type="InterPro" id="IPR027417">
    <property type="entry name" value="P-loop_NTPase"/>
</dbReference>
<dbReference type="Pfam" id="PF13191">
    <property type="entry name" value="AAA_16"/>
    <property type="match status" value="1"/>
</dbReference>
<proteinExistence type="predicted"/>
<evidence type="ECO:0000313" key="3">
    <source>
        <dbReference type="Proteomes" id="UP001236657"/>
    </source>
</evidence>
<name>A0ABY9MUH2_9GAMM</name>
<keyword evidence="3" id="KW-1185">Reference proteome</keyword>
<dbReference type="EMBL" id="CP133218">
    <property type="protein sequence ID" value="WML92319.1"/>
    <property type="molecule type" value="Genomic_DNA"/>
</dbReference>
<dbReference type="Gene3D" id="3.40.50.300">
    <property type="entry name" value="P-loop containing nucleotide triphosphate hydrolases"/>
    <property type="match status" value="1"/>
</dbReference>
<feature type="domain" description="Orc1-like AAA ATPase" evidence="1">
    <location>
        <begin position="30"/>
        <end position="156"/>
    </location>
</feature>
<reference evidence="2 3" key="1">
    <citation type="submission" date="2023-08" db="EMBL/GenBank/DDBJ databases">
        <title>New molecular markers tilS and rpoB for phylogenetic and monitoring studies of the genus Thiothrix biodiversity.</title>
        <authorList>
            <person name="Ravin N.V."/>
            <person name="Smolyakov D."/>
            <person name="Markov N.D."/>
            <person name="Beletsky A.V."/>
            <person name="Mardanov A.V."/>
            <person name="Rudenko T.S."/>
            <person name="Grabovich M.Y."/>
        </authorList>
    </citation>
    <scope>NUCLEOTIDE SEQUENCE [LARGE SCALE GENOMIC DNA]</scope>
    <source>
        <strain evidence="2 3">MK1</strain>
    </source>
</reference>
<gene>
    <name evidence="2" type="ORF">RCF98_08255</name>
</gene>
<evidence type="ECO:0000313" key="2">
    <source>
        <dbReference type="EMBL" id="WML92319.1"/>
    </source>
</evidence>
<sequence>MTRIFIRDEYHCGQQHISAEDYVNQFKATPLFGRAQEIGFLNQAWISPKSRLCLLHGATGIGKSTLVHKWLHQLQKKHWHDAEAVFLWSFYPPDLAHAPQDPVAEFFHHALYWFGGEEAQRCPNLLQGEYLAKLVQSHHTLLLLDGLENLQFKTGSLAHQIGDPRINVLLERLATHNPGLCVAISRTPLEGNFLDKAGIEHHELGVLSVDASAEYLSYKGVQADSDKLRQIAVDYGQNPLVLSLLGSYLKVWHQGDWRKMERIPVLMDQKADGRQARRILVANATELQNNPNEAMLYLLSMLYRPTHWETLEALLGKERSWTAFFSKKTQDNYINRMGQFARLNPKKRQQAISQLNELGLLELSGRCFWLPQWVREAYQLQLRHDWPQTWKETNQRLIQYHATLPKTAEDISNIIPLSSIQKSVKVAEPFSRLLITAKPDITPDITPDIITNALVVTPAVISIPELEPISAVIPEPEPISLAIPEPEPEPVSVIIPEPEPESEPEPVSVVIPEPEPEPEPVAAEMIPIQQASSLTRQDIDKMIDLMTHLKRYKNSLQMLQIRTKKYQKHVKQLDKEVQSMHYPLTKTGTDTR</sequence>
<dbReference type="Proteomes" id="UP001236657">
    <property type="component" value="Chromosome"/>
</dbReference>
<dbReference type="InterPro" id="IPR041664">
    <property type="entry name" value="AAA_16"/>
</dbReference>
<keyword evidence="2" id="KW-0067">ATP-binding</keyword>
<dbReference type="SUPFAM" id="SSF52540">
    <property type="entry name" value="P-loop containing nucleoside triphosphate hydrolases"/>
    <property type="match status" value="1"/>
</dbReference>
<evidence type="ECO:0000259" key="1">
    <source>
        <dbReference type="Pfam" id="PF13191"/>
    </source>
</evidence>
<keyword evidence="2" id="KW-0547">Nucleotide-binding</keyword>
<accession>A0ABY9MUH2</accession>
<protein>
    <submittedName>
        <fullName evidence="2">ATP-binding protein</fullName>
    </submittedName>
</protein>
<dbReference type="PRINTS" id="PR00364">
    <property type="entry name" value="DISEASERSIST"/>
</dbReference>
<dbReference type="RefSeq" id="WP_308897450.1">
    <property type="nucleotide sequence ID" value="NZ_CP133218.1"/>
</dbReference>